<evidence type="ECO:0000313" key="3">
    <source>
        <dbReference type="Proteomes" id="UP000198775"/>
    </source>
</evidence>
<dbReference type="Proteomes" id="UP000198775">
    <property type="component" value="Unassembled WGS sequence"/>
</dbReference>
<dbReference type="EMBL" id="FOCX01000071">
    <property type="protein sequence ID" value="SEP30179.1"/>
    <property type="molecule type" value="Genomic_DNA"/>
</dbReference>
<dbReference type="RefSeq" id="WP_139203757.1">
    <property type="nucleotide sequence ID" value="NZ_FOCX01000071.1"/>
</dbReference>
<feature type="compositionally biased region" description="Low complexity" evidence="1">
    <location>
        <begin position="31"/>
        <end position="42"/>
    </location>
</feature>
<sequence length="170" mass="18461">METPRRDFLMAAGMAAGLTLSGCVSDETIPGTNDDATAAGADEVTTRPGAQETVPGPETSSGILMDRTETIDGNDYIAEDFSINSEAQFRYRLTVESNIPVDLFVVTTSEFIRYKQGMRITPEVLEPRINNDSGDFTVPQGNYYVVVDNTDRLEAEPPGQLESKSATVDI</sequence>
<dbReference type="OrthoDB" id="236866at2157"/>
<keyword evidence="3" id="KW-1185">Reference proteome</keyword>
<proteinExistence type="predicted"/>
<dbReference type="PROSITE" id="PS51257">
    <property type="entry name" value="PROKAR_LIPOPROTEIN"/>
    <property type="match status" value="1"/>
</dbReference>
<gene>
    <name evidence="2" type="ORF">SAMN05216388_10717</name>
</gene>
<dbReference type="InterPro" id="IPR006311">
    <property type="entry name" value="TAT_signal"/>
</dbReference>
<accession>A0A1H8WRF0</accession>
<reference evidence="3" key="1">
    <citation type="submission" date="2016-10" db="EMBL/GenBank/DDBJ databases">
        <authorList>
            <person name="Varghese N."/>
            <person name="Submissions S."/>
        </authorList>
    </citation>
    <scope>NUCLEOTIDE SEQUENCE [LARGE SCALE GENOMIC DNA]</scope>
    <source>
        <strain evidence="3">IBRC-M 10043</strain>
    </source>
</reference>
<dbReference type="PROSITE" id="PS51318">
    <property type="entry name" value="TAT"/>
    <property type="match status" value="1"/>
</dbReference>
<dbReference type="AlphaFoldDB" id="A0A1H8WRF0"/>
<evidence type="ECO:0000313" key="2">
    <source>
        <dbReference type="EMBL" id="SEP30179.1"/>
    </source>
</evidence>
<organism evidence="2 3">
    <name type="scientific">Halorientalis persicus</name>
    <dbReference type="NCBI Taxonomy" id="1367881"/>
    <lineage>
        <taxon>Archaea</taxon>
        <taxon>Methanobacteriati</taxon>
        <taxon>Methanobacteriota</taxon>
        <taxon>Stenosarchaea group</taxon>
        <taxon>Halobacteria</taxon>
        <taxon>Halobacteriales</taxon>
        <taxon>Haloarculaceae</taxon>
        <taxon>Halorientalis</taxon>
    </lineage>
</organism>
<feature type="region of interest" description="Disordered" evidence="1">
    <location>
        <begin position="29"/>
        <end position="63"/>
    </location>
</feature>
<feature type="non-terminal residue" evidence="2">
    <location>
        <position position="170"/>
    </location>
</feature>
<evidence type="ECO:0000256" key="1">
    <source>
        <dbReference type="SAM" id="MobiDB-lite"/>
    </source>
</evidence>
<protein>
    <submittedName>
        <fullName evidence="2">Uncharacterized protein</fullName>
    </submittedName>
</protein>
<name>A0A1H8WRF0_9EURY</name>